<dbReference type="Proteomes" id="UP000663873">
    <property type="component" value="Unassembled WGS sequence"/>
</dbReference>
<gene>
    <name evidence="1" type="ORF">UJA718_LOCUS24913</name>
</gene>
<proteinExistence type="predicted"/>
<evidence type="ECO:0000313" key="2">
    <source>
        <dbReference type="Proteomes" id="UP000663873"/>
    </source>
</evidence>
<keyword evidence="2" id="KW-1185">Reference proteome</keyword>
<dbReference type="SUPFAM" id="SSF48452">
    <property type="entry name" value="TPR-like"/>
    <property type="match status" value="1"/>
</dbReference>
<name>A0A820UB18_9BILA</name>
<reference evidence="1" key="1">
    <citation type="submission" date="2021-02" db="EMBL/GenBank/DDBJ databases">
        <authorList>
            <person name="Nowell W R."/>
        </authorList>
    </citation>
    <scope>NUCLEOTIDE SEQUENCE</scope>
</reference>
<accession>A0A820UB18</accession>
<dbReference type="AlphaFoldDB" id="A0A820UB18"/>
<sequence length="133" mass="15026">MSNDPSNNNEAERLYIQALDIDPSNETVLTMFAIFKCNQNQFEEAATLYERAIHCTRGEEKLMQYAALLYAIRAQGRAIKRIHCTRGEEKLMQYAALLYAIRAQGRAIKRLNLNFPGGFPQAGALPNWMGGMP</sequence>
<organism evidence="1 2">
    <name type="scientific">Rotaria socialis</name>
    <dbReference type="NCBI Taxonomy" id="392032"/>
    <lineage>
        <taxon>Eukaryota</taxon>
        <taxon>Metazoa</taxon>
        <taxon>Spiralia</taxon>
        <taxon>Gnathifera</taxon>
        <taxon>Rotifera</taxon>
        <taxon>Eurotatoria</taxon>
        <taxon>Bdelloidea</taxon>
        <taxon>Philodinida</taxon>
        <taxon>Philodinidae</taxon>
        <taxon>Rotaria</taxon>
    </lineage>
</organism>
<comment type="caution">
    <text evidence="1">The sequence shown here is derived from an EMBL/GenBank/DDBJ whole genome shotgun (WGS) entry which is preliminary data.</text>
</comment>
<dbReference type="EMBL" id="CAJOBP010005909">
    <property type="protein sequence ID" value="CAF4480860.1"/>
    <property type="molecule type" value="Genomic_DNA"/>
</dbReference>
<protein>
    <recommendedName>
        <fullName evidence="3">Tetratricopeptide repeat protein</fullName>
    </recommendedName>
</protein>
<evidence type="ECO:0008006" key="3">
    <source>
        <dbReference type="Google" id="ProtNLM"/>
    </source>
</evidence>
<dbReference type="Gene3D" id="1.25.40.10">
    <property type="entry name" value="Tetratricopeptide repeat domain"/>
    <property type="match status" value="1"/>
</dbReference>
<evidence type="ECO:0000313" key="1">
    <source>
        <dbReference type="EMBL" id="CAF4480860.1"/>
    </source>
</evidence>
<dbReference type="InterPro" id="IPR011990">
    <property type="entry name" value="TPR-like_helical_dom_sf"/>
</dbReference>
<dbReference type="Pfam" id="PF14559">
    <property type="entry name" value="TPR_19"/>
    <property type="match status" value="1"/>
</dbReference>